<evidence type="ECO:0000256" key="13">
    <source>
        <dbReference type="SAM" id="Phobius"/>
    </source>
</evidence>
<reference evidence="15 16" key="1">
    <citation type="submission" date="2020-08" db="EMBL/GenBank/DDBJ databases">
        <title>Genomic Encyclopedia of Type Strains, Phase IV (KMG-IV): sequencing the most valuable type-strain genomes for metagenomic binning, comparative biology and taxonomic classification.</title>
        <authorList>
            <person name="Goeker M."/>
        </authorList>
    </citation>
    <scope>NUCLEOTIDE SEQUENCE [LARGE SCALE GENOMIC DNA]</scope>
    <source>
        <strain evidence="15 16">DSM 22198</strain>
    </source>
</reference>
<accession>A0A7X0AWT4</accession>
<evidence type="ECO:0000256" key="8">
    <source>
        <dbReference type="ARBA" id="ARBA00022982"/>
    </source>
</evidence>
<evidence type="ECO:0000256" key="2">
    <source>
        <dbReference type="ARBA" id="ARBA00004651"/>
    </source>
</evidence>
<protein>
    <submittedName>
        <fullName evidence="15">Cytochrome b561</fullName>
    </submittedName>
</protein>
<feature type="domain" description="Cytochrome b561 bacterial/Ni-hydrogenase" evidence="14">
    <location>
        <begin position="10"/>
        <end position="179"/>
    </location>
</feature>
<evidence type="ECO:0000259" key="14">
    <source>
        <dbReference type="Pfam" id="PF01292"/>
    </source>
</evidence>
<feature type="transmembrane region" description="Helical" evidence="13">
    <location>
        <begin position="16"/>
        <end position="35"/>
    </location>
</feature>
<organism evidence="15 16">
    <name type="scientific">Nitrospirillum iridis</name>
    <dbReference type="NCBI Taxonomy" id="765888"/>
    <lineage>
        <taxon>Bacteria</taxon>
        <taxon>Pseudomonadati</taxon>
        <taxon>Pseudomonadota</taxon>
        <taxon>Alphaproteobacteria</taxon>
        <taxon>Rhodospirillales</taxon>
        <taxon>Azospirillaceae</taxon>
        <taxon>Nitrospirillum</taxon>
    </lineage>
</organism>
<dbReference type="Proteomes" id="UP000539175">
    <property type="component" value="Unassembled WGS sequence"/>
</dbReference>
<dbReference type="PANTHER" id="PTHR30529">
    <property type="entry name" value="CYTOCHROME B561"/>
    <property type="match status" value="1"/>
</dbReference>
<dbReference type="InterPro" id="IPR011577">
    <property type="entry name" value="Cyt_b561_bac/Ni-Hgenase"/>
</dbReference>
<evidence type="ECO:0000256" key="10">
    <source>
        <dbReference type="ARBA" id="ARBA00023004"/>
    </source>
</evidence>
<dbReference type="InterPro" id="IPR016174">
    <property type="entry name" value="Di-haem_cyt_TM"/>
</dbReference>
<dbReference type="GO" id="GO:0005886">
    <property type="term" value="C:plasma membrane"/>
    <property type="evidence" value="ECO:0007669"/>
    <property type="project" value="UniProtKB-SubCell"/>
</dbReference>
<comment type="subcellular location">
    <subcellularLocation>
        <location evidence="2">Cell membrane</location>
        <topology evidence="2">Multi-pass membrane protein</topology>
    </subcellularLocation>
</comment>
<dbReference type="Pfam" id="PF01292">
    <property type="entry name" value="Ni_hydr_CYTB"/>
    <property type="match status" value="1"/>
</dbReference>
<dbReference type="InterPro" id="IPR052168">
    <property type="entry name" value="Cytochrome_b561_oxidase"/>
</dbReference>
<keyword evidence="7" id="KW-0479">Metal-binding</keyword>
<dbReference type="Gene3D" id="1.20.950.20">
    <property type="entry name" value="Transmembrane di-heme cytochromes, Chain C"/>
    <property type="match status" value="1"/>
</dbReference>
<evidence type="ECO:0000256" key="6">
    <source>
        <dbReference type="ARBA" id="ARBA00022692"/>
    </source>
</evidence>
<evidence type="ECO:0000313" key="16">
    <source>
        <dbReference type="Proteomes" id="UP000539175"/>
    </source>
</evidence>
<comment type="cofactor">
    <cofactor evidence="1">
        <name>heme b</name>
        <dbReference type="ChEBI" id="CHEBI:60344"/>
    </cofactor>
</comment>
<dbReference type="GO" id="GO:0046872">
    <property type="term" value="F:metal ion binding"/>
    <property type="evidence" value="ECO:0007669"/>
    <property type="project" value="UniProtKB-KW"/>
</dbReference>
<name>A0A7X0AWT4_9PROT</name>
<keyword evidence="5" id="KW-0349">Heme</keyword>
<dbReference type="AlphaFoldDB" id="A0A7X0AWT4"/>
<keyword evidence="10" id="KW-0408">Iron</keyword>
<evidence type="ECO:0000256" key="5">
    <source>
        <dbReference type="ARBA" id="ARBA00022617"/>
    </source>
</evidence>
<comment type="similarity">
    <text evidence="12">Belongs to the cytochrome b561 family.</text>
</comment>
<evidence type="ECO:0000256" key="4">
    <source>
        <dbReference type="ARBA" id="ARBA00022475"/>
    </source>
</evidence>
<evidence type="ECO:0000256" key="12">
    <source>
        <dbReference type="ARBA" id="ARBA00037975"/>
    </source>
</evidence>
<dbReference type="EMBL" id="JACIIZ010000002">
    <property type="protein sequence ID" value="MBB6250101.1"/>
    <property type="molecule type" value="Genomic_DNA"/>
</dbReference>
<feature type="transmembrane region" description="Helical" evidence="13">
    <location>
        <begin position="47"/>
        <end position="68"/>
    </location>
</feature>
<evidence type="ECO:0000256" key="7">
    <source>
        <dbReference type="ARBA" id="ARBA00022723"/>
    </source>
</evidence>
<feature type="transmembrane region" description="Helical" evidence="13">
    <location>
        <begin position="146"/>
        <end position="169"/>
    </location>
</feature>
<dbReference type="GO" id="GO:0009055">
    <property type="term" value="F:electron transfer activity"/>
    <property type="evidence" value="ECO:0007669"/>
    <property type="project" value="InterPro"/>
</dbReference>
<dbReference type="GO" id="GO:0022904">
    <property type="term" value="P:respiratory electron transport chain"/>
    <property type="evidence" value="ECO:0007669"/>
    <property type="project" value="InterPro"/>
</dbReference>
<keyword evidence="16" id="KW-1185">Reference proteome</keyword>
<dbReference type="SUPFAM" id="SSF81342">
    <property type="entry name" value="Transmembrane di-heme cytochromes"/>
    <property type="match status" value="1"/>
</dbReference>
<keyword evidence="3" id="KW-0813">Transport</keyword>
<evidence type="ECO:0000313" key="15">
    <source>
        <dbReference type="EMBL" id="MBB6250101.1"/>
    </source>
</evidence>
<keyword evidence="11 13" id="KW-0472">Membrane</keyword>
<proteinExistence type="inferred from homology"/>
<feature type="transmembrane region" description="Helical" evidence="13">
    <location>
        <begin position="88"/>
        <end position="109"/>
    </location>
</feature>
<keyword evidence="4" id="KW-1003">Cell membrane</keyword>
<gene>
    <name evidence="15" type="ORF">FHS74_000642</name>
</gene>
<comment type="caution">
    <text evidence="15">The sequence shown here is derived from an EMBL/GenBank/DDBJ whole genome shotgun (WGS) entry which is preliminary data.</text>
</comment>
<evidence type="ECO:0000256" key="11">
    <source>
        <dbReference type="ARBA" id="ARBA00023136"/>
    </source>
</evidence>
<dbReference type="PANTHER" id="PTHR30529:SF1">
    <property type="entry name" value="CYTOCHROME B561 HOMOLOG 2"/>
    <property type="match status" value="1"/>
</dbReference>
<evidence type="ECO:0000256" key="9">
    <source>
        <dbReference type="ARBA" id="ARBA00022989"/>
    </source>
</evidence>
<dbReference type="GO" id="GO:0020037">
    <property type="term" value="F:heme binding"/>
    <property type="evidence" value="ECO:0007669"/>
    <property type="project" value="TreeGrafter"/>
</dbReference>
<keyword evidence="6 13" id="KW-0812">Transmembrane</keyword>
<evidence type="ECO:0000256" key="3">
    <source>
        <dbReference type="ARBA" id="ARBA00022448"/>
    </source>
</evidence>
<keyword evidence="9 13" id="KW-1133">Transmembrane helix</keyword>
<dbReference type="RefSeq" id="WP_184797406.1">
    <property type="nucleotide sequence ID" value="NZ_JACIIZ010000002.1"/>
</dbReference>
<sequence>MNHSLPATTYSPVMKGFHWATVLLLIVQYALGWTMPDIRRGMQPESLMNLHMSFGVVIGLLILARAAWRVLTPQPAPDTTLPAWQRKAAAAVHGLLYLLVLVLVFTGWAYASQRGWTVTLFGAIPLPALFETGSPTGHAVGELHEGLVTVLLLVVGAHVLGALAHLVLWHDGVMQRMLPRVGQGR</sequence>
<keyword evidence="8" id="KW-0249">Electron transport</keyword>
<evidence type="ECO:0000256" key="1">
    <source>
        <dbReference type="ARBA" id="ARBA00001970"/>
    </source>
</evidence>